<feature type="transmembrane region" description="Helical" evidence="1">
    <location>
        <begin position="161"/>
        <end position="179"/>
    </location>
</feature>
<evidence type="ECO:0000313" key="2">
    <source>
        <dbReference type="EMBL" id="CAG6726658.1"/>
    </source>
</evidence>
<dbReference type="AlphaFoldDB" id="A0A8D9DPT9"/>
<keyword evidence="1" id="KW-0812">Transmembrane</keyword>
<keyword evidence="1" id="KW-1133">Transmembrane helix</keyword>
<protein>
    <submittedName>
        <fullName evidence="2">Uncharacterized protein</fullName>
    </submittedName>
</protein>
<reference evidence="2" key="1">
    <citation type="submission" date="2021-05" db="EMBL/GenBank/DDBJ databases">
        <authorList>
            <person name="Alioto T."/>
            <person name="Alioto T."/>
            <person name="Gomez Garrido J."/>
        </authorList>
    </citation>
    <scope>NUCLEOTIDE SEQUENCE</scope>
</reference>
<sequence length="202" mass="22202">MFLCSIVRVSSVWLVSKRGFGSLLSALLLSSICLDSSLSSSNSEGHIIATTVFVTLISGLTICIWWKVVINADGNSLLVSFELFRTDSSLLISMSFSSRESLSSSMLTIAISCFSFPVGISSMSDSILLSEPKLILPSSFFKFSISVLFLDEFFFFDFLTLVSFFPFLIFFVFFVLFSVSSSDKLFVKLSSFSSVLSASLLV</sequence>
<evidence type="ECO:0000256" key="1">
    <source>
        <dbReference type="SAM" id="Phobius"/>
    </source>
</evidence>
<feature type="transmembrane region" description="Helical" evidence="1">
    <location>
        <begin position="20"/>
        <end position="38"/>
    </location>
</feature>
<proteinExistence type="predicted"/>
<keyword evidence="1" id="KW-0472">Membrane</keyword>
<accession>A0A8D9DPT9</accession>
<organism evidence="2">
    <name type="scientific">Cacopsylla melanoneura</name>
    <dbReference type="NCBI Taxonomy" id="428564"/>
    <lineage>
        <taxon>Eukaryota</taxon>
        <taxon>Metazoa</taxon>
        <taxon>Ecdysozoa</taxon>
        <taxon>Arthropoda</taxon>
        <taxon>Hexapoda</taxon>
        <taxon>Insecta</taxon>
        <taxon>Pterygota</taxon>
        <taxon>Neoptera</taxon>
        <taxon>Paraneoptera</taxon>
        <taxon>Hemiptera</taxon>
        <taxon>Sternorrhyncha</taxon>
        <taxon>Psylloidea</taxon>
        <taxon>Psyllidae</taxon>
        <taxon>Psyllinae</taxon>
        <taxon>Cacopsylla</taxon>
    </lineage>
</organism>
<feature type="transmembrane region" description="Helical" evidence="1">
    <location>
        <begin position="102"/>
        <end position="122"/>
    </location>
</feature>
<dbReference type="EMBL" id="HBUF01372083">
    <property type="protein sequence ID" value="CAG6726658.1"/>
    <property type="molecule type" value="Transcribed_RNA"/>
</dbReference>
<feature type="transmembrane region" description="Helical" evidence="1">
    <location>
        <begin position="47"/>
        <end position="68"/>
    </location>
</feature>
<name>A0A8D9DPT9_9HEMI</name>